<dbReference type="Proteomes" id="UP001054837">
    <property type="component" value="Unassembled WGS sequence"/>
</dbReference>
<name>A0AAV4T2U8_9ARAC</name>
<feature type="region of interest" description="Disordered" evidence="1">
    <location>
        <begin position="63"/>
        <end position="128"/>
    </location>
</feature>
<protein>
    <submittedName>
        <fullName evidence="2">Uncharacterized protein</fullName>
    </submittedName>
</protein>
<accession>A0AAV4T2U8</accession>
<proteinExistence type="predicted"/>
<keyword evidence="3" id="KW-1185">Reference proteome</keyword>
<evidence type="ECO:0000256" key="1">
    <source>
        <dbReference type="SAM" id="MobiDB-lite"/>
    </source>
</evidence>
<dbReference type="EMBL" id="BPLQ01008759">
    <property type="protein sequence ID" value="GIY39197.1"/>
    <property type="molecule type" value="Genomic_DNA"/>
</dbReference>
<feature type="compositionally biased region" description="Low complexity" evidence="1">
    <location>
        <begin position="71"/>
        <end position="93"/>
    </location>
</feature>
<evidence type="ECO:0000313" key="3">
    <source>
        <dbReference type="Proteomes" id="UP001054837"/>
    </source>
</evidence>
<comment type="caution">
    <text evidence="2">The sequence shown here is derived from an EMBL/GenBank/DDBJ whole genome shotgun (WGS) entry which is preliminary data.</text>
</comment>
<sequence>MNSPTSKPEAGCNHITPQDVSSRYLPFLEAGFWPGATPLSPFLMGRDMPPFWPVPWLPHLWSAPPQNLKQPESSKPILSSSSATSPSPDSSRPISEGSPARLDAVPPAFRTPSLTSSPVVNGAPGLNGHRGFVDPLIALTTMEGE</sequence>
<gene>
    <name evidence="2" type="ORF">CDAR_577331</name>
</gene>
<reference evidence="2 3" key="1">
    <citation type="submission" date="2021-06" db="EMBL/GenBank/DDBJ databases">
        <title>Caerostris darwini draft genome.</title>
        <authorList>
            <person name="Kono N."/>
            <person name="Arakawa K."/>
        </authorList>
    </citation>
    <scope>NUCLEOTIDE SEQUENCE [LARGE SCALE GENOMIC DNA]</scope>
</reference>
<dbReference type="AlphaFoldDB" id="A0AAV4T2U8"/>
<organism evidence="2 3">
    <name type="scientific">Caerostris darwini</name>
    <dbReference type="NCBI Taxonomy" id="1538125"/>
    <lineage>
        <taxon>Eukaryota</taxon>
        <taxon>Metazoa</taxon>
        <taxon>Ecdysozoa</taxon>
        <taxon>Arthropoda</taxon>
        <taxon>Chelicerata</taxon>
        <taxon>Arachnida</taxon>
        <taxon>Araneae</taxon>
        <taxon>Araneomorphae</taxon>
        <taxon>Entelegynae</taxon>
        <taxon>Araneoidea</taxon>
        <taxon>Araneidae</taxon>
        <taxon>Caerostris</taxon>
    </lineage>
</organism>
<evidence type="ECO:0000313" key="2">
    <source>
        <dbReference type="EMBL" id="GIY39197.1"/>
    </source>
</evidence>